<organism evidence="2 3">
    <name type="scientific">Coprinopsis marcescibilis</name>
    <name type="common">Agaric fungus</name>
    <name type="synonym">Psathyrella marcescibilis</name>
    <dbReference type="NCBI Taxonomy" id="230819"/>
    <lineage>
        <taxon>Eukaryota</taxon>
        <taxon>Fungi</taxon>
        <taxon>Dikarya</taxon>
        <taxon>Basidiomycota</taxon>
        <taxon>Agaricomycotina</taxon>
        <taxon>Agaricomycetes</taxon>
        <taxon>Agaricomycetidae</taxon>
        <taxon>Agaricales</taxon>
        <taxon>Agaricineae</taxon>
        <taxon>Psathyrellaceae</taxon>
        <taxon>Coprinopsis</taxon>
    </lineage>
</organism>
<dbReference type="OrthoDB" id="432234at2759"/>
<name>A0A5C3KK14_COPMA</name>
<dbReference type="Pfam" id="PF14214">
    <property type="entry name" value="Helitron_like_N"/>
    <property type="match status" value="1"/>
</dbReference>
<protein>
    <recommendedName>
        <fullName evidence="1">Helitron helicase-like domain-containing protein</fullName>
    </recommendedName>
</protein>
<accession>A0A5C3KK14</accession>
<dbReference type="InterPro" id="IPR025476">
    <property type="entry name" value="Helitron_helicase-like"/>
</dbReference>
<evidence type="ECO:0000313" key="3">
    <source>
        <dbReference type="Proteomes" id="UP000307440"/>
    </source>
</evidence>
<dbReference type="Proteomes" id="UP000307440">
    <property type="component" value="Unassembled WGS sequence"/>
</dbReference>
<sequence length="237" mass="27374">MFPTLYLFGISGFEDKHRPTIVSFESQAAYYLNLSDKSFRYHESYLFVTLNMIQRRKAHCHTSLLSSETLADVAEIIEHEKTTKSLDAEQKLGMDLLRYVNTIAEKIPGSYTAKISARTEIRSYFSYFGLPHLFFTFNPSPVHSPVFHVMYGDKTIDLSHRYPQLPSHSERMRRLAQDPVAAADFFEFSVRALFRHLFGWDYDKRQSSPEGGILGRLRTFYAATESVKQQGLSETFL</sequence>
<evidence type="ECO:0000259" key="1">
    <source>
        <dbReference type="Pfam" id="PF14214"/>
    </source>
</evidence>
<reference evidence="2 3" key="1">
    <citation type="journal article" date="2019" name="Nat. Ecol. Evol.">
        <title>Megaphylogeny resolves global patterns of mushroom evolution.</title>
        <authorList>
            <person name="Varga T."/>
            <person name="Krizsan K."/>
            <person name="Foldi C."/>
            <person name="Dima B."/>
            <person name="Sanchez-Garcia M."/>
            <person name="Sanchez-Ramirez S."/>
            <person name="Szollosi G.J."/>
            <person name="Szarkandi J.G."/>
            <person name="Papp V."/>
            <person name="Albert L."/>
            <person name="Andreopoulos W."/>
            <person name="Angelini C."/>
            <person name="Antonin V."/>
            <person name="Barry K.W."/>
            <person name="Bougher N.L."/>
            <person name="Buchanan P."/>
            <person name="Buyck B."/>
            <person name="Bense V."/>
            <person name="Catcheside P."/>
            <person name="Chovatia M."/>
            <person name="Cooper J."/>
            <person name="Damon W."/>
            <person name="Desjardin D."/>
            <person name="Finy P."/>
            <person name="Geml J."/>
            <person name="Haridas S."/>
            <person name="Hughes K."/>
            <person name="Justo A."/>
            <person name="Karasinski D."/>
            <person name="Kautmanova I."/>
            <person name="Kiss B."/>
            <person name="Kocsube S."/>
            <person name="Kotiranta H."/>
            <person name="LaButti K.M."/>
            <person name="Lechner B.E."/>
            <person name="Liimatainen K."/>
            <person name="Lipzen A."/>
            <person name="Lukacs Z."/>
            <person name="Mihaltcheva S."/>
            <person name="Morgado L.N."/>
            <person name="Niskanen T."/>
            <person name="Noordeloos M.E."/>
            <person name="Ohm R.A."/>
            <person name="Ortiz-Santana B."/>
            <person name="Ovrebo C."/>
            <person name="Racz N."/>
            <person name="Riley R."/>
            <person name="Savchenko A."/>
            <person name="Shiryaev A."/>
            <person name="Soop K."/>
            <person name="Spirin V."/>
            <person name="Szebenyi C."/>
            <person name="Tomsovsky M."/>
            <person name="Tulloss R.E."/>
            <person name="Uehling J."/>
            <person name="Grigoriev I.V."/>
            <person name="Vagvolgyi C."/>
            <person name="Papp T."/>
            <person name="Martin F.M."/>
            <person name="Miettinen O."/>
            <person name="Hibbett D.S."/>
            <person name="Nagy L.G."/>
        </authorList>
    </citation>
    <scope>NUCLEOTIDE SEQUENCE [LARGE SCALE GENOMIC DNA]</scope>
    <source>
        <strain evidence="2 3">CBS 121175</strain>
    </source>
</reference>
<dbReference type="EMBL" id="ML210291">
    <property type="protein sequence ID" value="TFK20679.1"/>
    <property type="molecule type" value="Genomic_DNA"/>
</dbReference>
<proteinExistence type="predicted"/>
<dbReference type="STRING" id="230819.A0A5C3KK14"/>
<evidence type="ECO:0000313" key="2">
    <source>
        <dbReference type="EMBL" id="TFK20679.1"/>
    </source>
</evidence>
<dbReference type="AlphaFoldDB" id="A0A5C3KK14"/>
<gene>
    <name evidence="2" type="ORF">FA15DRAFT_682417</name>
</gene>
<feature type="domain" description="Helitron helicase-like" evidence="1">
    <location>
        <begin position="30"/>
        <end position="226"/>
    </location>
</feature>
<keyword evidence="3" id="KW-1185">Reference proteome</keyword>